<dbReference type="Ensembl" id="ENSSSCT00000094705.1">
    <property type="protein sequence ID" value="ENSSSCP00000078898.1"/>
    <property type="gene ID" value="ENSSSCG00000057625.1"/>
</dbReference>
<dbReference type="InterPro" id="IPR037445">
    <property type="entry name" value="MAGE"/>
</dbReference>
<dbReference type="Pfam" id="PF12440">
    <property type="entry name" value="MAGE_N"/>
    <property type="match status" value="1"/>
</dbReference>
<protein>
    <recommendedName>
        <fullName evidence="2">MAGE domain-containing protein</fullName>
    </recommendedName>
</protein>
<dbReference type="InterPro" id="IPR041899">
    <property type="entry name" value="MAGE_WH2"/>
</dbReference>
<dbReference type="Proteomes" id="UP000008227">
    <property type="component" value="Chromosome X"/>
</dbReference>
<reference evidence="3" key="2">
    <citation type="submission" date="2025-08" db="UniProtKB">
        <authorList>
            <consortium name="Ensembl"/>
        </authorList>
    </citation>
    <scope>IDENTIFICATION</scope>
</reference>
<feature type="compositionally biased region" description="Acidic residues" evidence="1">
    <location>
        <begin position="113"/>
        <end position="125"/>
    </location>
</feature>
<evidence type="ECO:0000313" key="3">
    <source>
        <dbReference type="Ensembl" id="ENSSSCP00000078898.1"/>
    </source>
</evidence>
<dbReference type="GO" id="GO:0000122">
    <property type="term" value="P:negative regulation of transcription by RNA polymerase II"/>
    <property type="evidence" value="ECO:0000318"/>
    <property type="project" value="GO_Central"/>
</dbReference>
<dbReference type="Gene3D" id="1.10.10.1200">
    <property type="entry name" value="MAGE homology domain, winged helix WH1 motif"/>
    <property type="match status" value="1"/>
</dbReference>
<dbReference type="InterPro" id="IPR002190">
    <property type="entry name" value="MHD_dom"/>
</dbReference>
<dbReference type="AlphaFoldDB" id="A0A8W4FI49"/>
<dbReference type="PROSITE" id="PS50838">
    <property type="entry name" value="MAGE"/>
    <property type="match status" value="1"/>
</dbReference>
<reference evidence="3" key="1">
    <citation type="journal article" date="2020" name="Gigascience">
        <title>An improved pig reference genome sequence to enable pig genetics and genomics research.</title>
        <authorList>
            <person name="Warr A."/>
            <person name="Affara N."/>
            <person name="Aken B."/>
            <person name="Beiki H."/>
            <person name="Bickhart D.M."/>
            <person name="Billis K."/>
            <person name="Chow W."/>
            <person name="Eory L."/>
            <person name="Finlayson H.A."/>
            <person name="Flicek P."/>
            <person name="Giron C.G."/>
            <person name="Griffin D.K."/>
            <person name="Hall R."/>
            <person name="Hannum G."/>
            <person name="Hourlier T."/>
            <person name="Howe K."/>
            <person name="Hume D.A."/>
            <person name="Izuogu O."/>
            <person name="Kim K."/>
            <person name="Koren S."/>
            <person name="Liu H."/>
            <person name="Manchanda N."/>
            <person name="Martin F.J."/>
            <person name="Nonneman D.J."/>
            <person name="O'Connor R.E."/>
            <person name="Phillippy A.M."/>
            <person name="Rohrer G.A."/>
            <person name="Rosen B.D."/>
            <person name="Rund L.A."/>
            <person name="Sargent C.A."/>
            <person name="Schook L.B."/>
            <person name="Schroeder S.G."/>
            <person name="Schwartz A.S."/>
            <person name="Skinner B.M."/>
            <person name="Talbot R."/>
            <person name="Tseng E."/>
            <person name="Tuggle C.K."/>
            <person name="Watson M."/>
            <person name="Smith T.P.L."/>
            <person name="Archibald A.L."/>
        </authorList>
    </citation>
    <scope>NUCLEOTIDE SEQUENCE [LARGE SCALE GENOMIC DNA]</scope>
    <source>
        <strain evidence="3">Duroc</strain>
    </source>
</reference>
<dbReference type="PANTHER" id="PTHR11736:SF145">
    <property type="entry name" value="MELANOMA-ASSOCIATED ANTIGEN B16"/>
    <property type="match status" value="1"/>
</dbReference>
<keyword evidence="4" id="KW-1185">Reference proteome</keyword>
<dbReference type="SMART" id="SM01373">
    <property type="entry name" value="MAGE"/>
    <property type="match status" value="1"/>
</dbReference>
<dbReference type="InterPro" id="IPR021072">
    <property type="entry name" value="MAGE_N"/>
</dbReference>
<reference evidence="3" key="3">
    <citation type="submission" date="2025-09" db="UniProtKB">
        <authorList>
            <consortium name="Ensembl"/>
        </authorList>
    </citation>
    <scope>IDENTIFICATION</scope>
</reference>
<sequence>VHTQSRPLLVVVISHCPASCPHFWQLPPTRVNMSQHQKGLGCPQDQCLQACSETPDLEVAQVSEALEETHLSSHSVMPGSLKEDPDVGKPSTSEGPWGFCSSAVASTATSSTELDEGSMSQEEDSPGTSQAAPDTENVSIDAVDSKVAMLVNFLLLKYQMKEPITEEEMLKIVDSCQAHFPEILVRASERMEIIFGLDLQKVDPANHRYDLLIKLGLTYDGMLHGEVGVPKTGILILILGLIFMKGNRATEDEVWEVLNVTGIYSGRKHFMFGEPRKLITEDFVKEKYLEYRQVANTDPAQFEFLWGPRAHAETTKMKVLEFLAKVHGTDPSSFPSQFAEALQDEEERAQAISVHRI</sequence>
<feature type="domain" description="MAGE" evidence="2">
    <location>
        <begin position="143"/>
        <end position="341"/>
    </location>
</feature>
<dbReference type="GO" id="GO:0005634">
    <property type="term" value="C:nucleus"/>
    <property type="evidence" value="ECO:0000318"/>
    <property type="project" value="GO_Central"/>
</dbReference>
<evidence type="ECO:0000259" key="2">
    <source>
        <dbReference type="PROSITE" id="PS50838"/>
    </source>
</evidence>
<proteinExistence type="predicted"/>
<dbReference type="Pfam" id="PF01454">
    <property type="entry name" value="MAGE"/>
    <property type="match status" value="1"/>
</dbReference>
<evidence type="ECO:0000256" key="1">
    <source>
        <dbReference type="SAM" id="MobiDB-lite"/>
    </source>
</evidence>
<name>A0A8W4FI49_PIG</name>
<dbReference type="PANTHER" id="PTHR11736">
    <property type="entry name" value="MELANOMA-ASSOCIATED ANTIGEN MAGE ANTIGEN"/>
    <property type="match status" value="1"/>
</dbReference>
<dbReference type="InterPro" id="IPR041898">
    <property type="entry name" value="MAGE_WH1"/>
</dbReference>
<feature type="region of interest" description="Disordered" evidence="1">
    <location>
        <begin position="68"/>
        <end position="94"/>
    </location>
</feature>
<organism evidence="3 4">
    <name type="scientific">Sus scrofa</name>
    <name type="common">Pig</name>
    <dbReference type="NCBI Taxonomy" id="9823"/>
    <lineage>
        <taxon>Eukaryota</taxon>
        <taxon>Metazoa</taxon>
        <taxon>Chordata</taxon>
        <taxon>Craniata</taxon>
        <taxon>Vertebrata</taxon>
        <taxon>Euteleostomi</taxon>
        <taxon>Mammalia</taxon>
        <taxon>Eutheria</taxon>
        <taxon>Laurasiatheria</taxon>
        <taxon>Artiodactyla</taxon>
        <taxon>Suina</taxon>
        <taxon>Suidae</taxon>
        <taxon>Sus</taxon>
    </lineage>
</organism>
<dbReference type="FunFam" id="1.10.10.1200:FF:000007">
    <property type="entry name" value="Melanoma-associated antigen C2"/>
    <property type="match status" value="1"/>
</dbReference>
<evidence type="ECO:0000313" key="4">
    <source>
        <dbReference type="Proteomes" id="UP000008227"/>
    </source>
</evidence>
<dbReference type="Gene3D" id="1.10.10.1210">
    <property type="entry name" value="MAGE homology domain, winged helix WH2 motif"/>
    <property type="match status" value="1"/>
</dbReference>
<dbReference type="FunFam" id="1.10.10.1210:FF:000001">
    <property type="entry name" value="melanoma-associated antigen D1"/>
    <property type="match status" value="1"/>
</dbReference>
<feature type="region of interest" description="Disordered" evidence="1">
    <location>
        <begin position="110"/>
        <end position="137"/>
    </location>
</feature>
<dbReference type="SMART" id="SM01392">
    <property type="entry name" value="MAGE_N"/>
    <property type="match status" value="1"/>
</dbReference>
<feature type="compositionally biased region" description="Polar residues" evidence="1">
    <location>
        <begin position="126"/>
        <end position="137"/>
    </location>
</feature>
<dbReference type="GeneTree" id="ENSGT00940000162825"/>
<accession>A0A8W4FI49</accession>